<sequence>MEQWEPVFQVCIAFLNHRLSD</sequence>
<dbReference type="Proteomes" id="UP001153148">
    <property type="component" value="Unassembled WGS sequence"/>
</dbReference>
<accession>A0ABN7PHD1</accession>
<comment type="caution">
    <text evidence="1">The sequence shown here is derived from an EMBL/GenBank/DDBJ whole genome shotgun (WGS) entry which is preliminary data.</text>
</comment>
<dbReference type="EMBL" id="CAJPIN010064219">
    <property type="protein sequence ID" value="CAG2067166.1"/>
    <property type="molecule type" value="Genomic_DNA"/>
</dbReference>
<organism evidence="1 2">
    <name type="scientific">Timema podura</name>
    <name type="common">Walking stick</name>
    <dbReference type="NCBI Taxonomy" id="61482"/>
    <lineage>
        <taxon>Eukaryota</taxon>
        <taxon>Metazoa</taxon>
        <taxon>Ecdysozoa</taxon>
        <taxon>Arthropoda</taxon>
        <taxon>Hexapoda</taxon>
        <taxon>Insecta</taxon>
        <taxon>Pterygota</taxon>
        <taxon>Neoptera</taxon>
        <taxon>Polyneoptera</taxon>
        <taxon>Phasmatodea</taxon>
        <taxon>Timematodea</taxon>
        <taxon>Timematoidea</taxon>
        <taxon>Timematidae</taxon>
        <taxon>Timema</taxon>
    </lineage>
</organism>
<evidence type="ECO:0000313" key="1">
    <source>
        <dbReference type="EMBL" id="CAG2067166.1"/>
    </source>
</evidence>
<name>A0ABN7PHD1_TIMPD</name>
<proteinExistence type="predicted"/>
<reference evidence="1" key="1">
    <citation type="submission" date="2021-03" db="EMBL/GenBank/DDBJ databases">
        <authorList>
            <person name="Tran Van P."/>
        </authorList>
    </citation>
    <scope>NUCLEOTIDE SEQUENCE</scope>
</reference>
<keyword evidence="2" id="KW-1185">Reference proteome</keyword>
<protein>
    <submittedName>
        <fullName evidence="1">Uncharacterized protein</fullName>
    </submittedName>
</protein>
<evidence type="ECO:0000313" key="2">
    <source>
        <dbReference type="Proteomes" id="UP001153148"/>
    </source>
</evidence>
<gene>
    <name evidence="1" type="ORF">TPAB3V08_LOCUS14109</name>
</gene>